<dbReference type="Proteomes" id="UP000014227">
    <property type="component" value="Chromosome I"/>
</dbReference>
<dbReference type="SUPFAM" id="SSF74853">
    <property type="entry name" value="Lamin A/C globular tail domain"/>
    <property type="match status" value="1"/>
</dbReference>
<organism evidence="1 2">
    <name type="scientific">Chthonomonas calidirosea (strain DSM 23976 / ICMP 18418 / T49)</name>
    <dbReference type="NCBI Taxonomy" id="1303518"/>
    <lineage>
        <taxon>Bacteria</taxon>
        <taxon>Bacillati</taxon>
        <taxon>Armatimonadota</taxon>
        <taxon>Chthonomonadia</taxon>
        <taxon>Chthonomonadales</taxon>
        <taxon>Chthonomonadaceae</taxon>
        <taxon>Chthonomonas</taxon>
    </lineage>
</organism>
<dbReference type="InterPro" id="IPR036415">
    <property type="entry name" value="Lamin_tail_dom_sf"/>
</dbReference>
<evidence type="ECO:0000313" key="1">
    <source>
        <dbReference type="EMBL" id="CCW36682.1"/>
    </source>
</evidence>
<dbReference type="KEGG" id="ccz:CCALI_02897"/>
<sequence>MLRIVEICPSTRGRGGYVVLQNCGLVSVNLKGWAICSEAYLQNDPERLAQEIYIFKADEAIQPYTRVVLLHGKGEDGWTDTIDGRKAYCAYWNSTTPIWKPGARIHLLHIQGSQKVPSNEVVAVSP</sequence>
<keyword evidence="2" id="KW-1185">Reference proteome</keyword>
<dbReference type="RefSeq" id="WP_016484186.1">
    <property type="nucleotide sequence ID" value="NC_021487.1"/>
</dbReference>
<name>S0EZX2_CHTCT</name>
<evidence type="ECO:0000313" key="2">
    <source>
        <dbReference type="Proteomes" id="UP000014227"/>
    </source>
</evidence>
<dbReference type="InParanoid" id="S0EZX2"/>
<gene>
    <name evidence="1" type="ORF">CCALI_02897</name>
</gene>
<dbReference type="AlphaFoldDB" id="S0EZX2"/>
<evidence type="ECO:0008006" key="3">
    <source>
        <dbReference type="Google" id="ProtNLM"/>
    </source>
</evidence>
<protein>
    <recommendedName>
        <fullName evidence="3">LTD domain-containing protein</fullName>
    </recommendedName>
</protein>
<proteinExistence type="predicted"/>
<accession>S0EZX2</accession>
<reference evidence="2" key="1">
    <citation type="submission" date="2013-03" db="EMBL/GenBank/DDBJ databases">
        <title>Genome sequence of Chthonomonas calidirosea, the first sequenced genome from the Armatimonadetes phylum (formally candidate division OP10).</title>
        <authorList>
            <person name="Lee K.C.Y."/>
            <person name="Morgan X.C."/>
            <person name="Dunfield P.F."/>
            <person name="Tamas I."/>
            <person name="Houghton K.M."/>
            <person name="Vyssotski M."/>
            <person name="Ryan J.L.J."/>
            <person name="Lagutin K."/>
            <person name="McDonald I.R."/>
            <person name="Stott M.B."/>
        </authorList>
    </citation>
    <scope>NUCLEOTIDE SEQUENCE [LARGE SCALE GENOMIC DNA]</scope>
    <source>
        <strain evidence="2">DSM 23976 / ICMP 18418 / T49</strain>
    </source>
</reference>
<dbReference type="STRING" id="454171.CP488_01191"/>
<dbReference type="EMBL" id="HF951689">
    <property type="protein sequence ID" value="CCW36682.1"/>
    <property type="molecule type" value="Genomic_DNA"/>
</dbReference>
<dbReference type="HOGENOM" id="CLU_2011849_0_0_0"/>
<dbReference type="PATRIC" id="fig|1303518.3.peg.3001"/>
<dbReference type="OrthoDB" id="9815547at2"/>